<dbReference type="InParanoid" id="H3GP93"/>
<dbReference type="HOGENOM" id="CLU_051444_2_0_1"/>
<name>H3GP93_PHYRM</name>
<organism evidence="3 4">
    <name type="scientific">Phytophthora ramorum</name>
    <name type="common">Sudden oak death agent</name>
    <dbReference type="NCBI Taxonomy" id="164328"/>
    <lineage>
        <taxon>Eukaryota</taxon>
        <taxon>Sar</taxon>
        <taxon>Stramenopiles</taxon>
        <taxon>Oomycota</taxon>
        <taxon>Peronosporomycetes</taxon>
        <taxon>Peronosporales</taxon>
        <taxon>Peronosporaceae</taxon>
        <taxon>Phytophthora</taxon>
    </lineage>
</organism>
<dbReference type="VEuPathDB" id="FungiDB:KRP23_4010"/>
<evidence type="ECO:0000256" key="1">
    <source>
        <dbReference type="SAM" id="Coils"/>
    </source>
</evidence>
<reference evidence="3" key="2">
    <citation type="submission" date="2015-06" db="UniProtKB">
        <authorList>
            <consortium name="EnsemblProtists"/>
        </authorList>
    </citation>
    <scope>IDENTIFICATION</scope>
    <source>
        <strain evidence="3">Pr102</strain>
    </source>
</reference>
<feature type="region of interest" description="Disordered" evidence="2">
    <location>
        <begin position="51"/>
        <end position="77"/>
    </location>
</feature>
<reference evidence="4" key="1">
    <citation type="journal article" date="2006" name="Science">
        <title>Phytophthora genome sequences uncover evolutionary origins and mechanisms of pathogenesis.</title>
        <authorList>
            <person name="Tyler B.M."/>
            <person name="Tripathy S."/>
            <person name="Zhang X."/>
            <person name="Dehal P."/>
            <person name="Jiang R.H."/>
            <person name="Aerts A."/>
            <person name="Arredondo F.D."/>
            <person name="Baxter L."/>
            <person name="Bensasson D."/>
            <person name="Beynon J.L."/>
            <person name="Chapman J."/>
            <person name="Damasceno C.M."/>
            <person name="Dorrance A.E."/>
            <person name="Dou D."/>
            <person name="Dickerman A.W."/>
            <person name="Dubchak I.L."/>
            <person name="Garbelotto M."/>
            <person name="Gijzen M."/>
            <person name="Gordon S.G."/>
            <person name="Govers F."/>
            <person name="Grunwald N.J."/>
            <person name="Huang W."/>
            <person name="Ivors K.L."/>
            <person name="Jones R.W."/>
            <person name="Kamoun S."/>
            <person name="Krampis K."/>
            <person name="Lamour K.H."/>
            <person name="Lee M.K."/>
            <person name="McDonald W.H."/>
            <person name="Medina M."/>
            <person name="Meijer H.J."/>
            <person name="Nordberg E.K."/>
            <person name="Maclean D.J."/>
            <person name="Ospina-Giraldo M.D."/>
            <person name="Morris P.F."/>
            <person name="Phuntumart V."/>
            <person name="Putnam N.H."/>
            <person name="Rash S."/>
            <person name="Rose J.K."/>
            <person name="Sakihama Y."/>
            <person name="Salamov A.A."/>
            <person name="Savidor A."/>
            <person name="Scheuring C.F."/>
            <person name="Smith B.M."/>
            <person name="Sobral B.W."/>
            <person name="Terry A."/>
            <person name="Torto-Alalibo T.A."/>
            <person name="Win J."/>
            <person name="Xu Z."/>
            <person name="Zhang H."/>
            <person name="Grigoriev I.V."/>
            <person name="Rokhsar D.S."/>
            <person name="Boore J.L."/>
        </authorList>
    </citation>
    <scope>NUCLEOTIDE SEQUENCE [LARGE SCALE GENOMIC DNA]</scope>
    <source>
        <strain evidence="4">Pr102</strain>
    </source>
</reference>
<keyword evidence="4" id="KW-1185">Reference proteome</keyword>
<accession>H3GP93</accession>
<dbReference type="EMBL" id="DS566029">
    <property type="status" value="NOT_ANNOTATED_CDS"/>
    <property type="molecule type" value="Genomic_DNA"/>
</dbReference>
<dbReference type="VEuPathDB" id="FungiDB:KRP22_2740"/>
<dbReference type="OMA" id="HCGIPIN"/>
<dbReference type="EnsemblProtists" id="Phyra78494">
    <property type="protein sequence ID" value="Phyra78494"/>
    <property type="gene ID" value="Phyra78494"/>
</dbReference>
<dbReference type="AlphaFoldDB" id="H3GP93"/>
<evidence type="ECO:0008006" key="5">
    <source>
        <dbReference type="Google" id="ProtNLM"/>
    </source>
</evidence>
<protein>
    <recommendedName>
        <fullName evidence="5">BZIP domain-containing protein</fullName>
    </recommendedName>
</protein>
<sequence length="341" mass="38783">MGDNILYPPNYQSLSYNVIGDVVDRLPTSQASFASARAQVPPARFDRDYAYSDDNSTLVPTDRKNSSYNHTPPTKPARLSIRKSTGTTNLEVVELLRQAVTGHRERRRVNQMRYRKKQLKKTKTLENEIEMLREEVKRLELQRVSASVSTSTSAWAFAAEYFHLFRHGLKPTTMRPLNQSSDPLSSLDCDVHRSFLLKTMAPDVSLPFGYGVEEILRSWGLVARYYDNFHIGLVRLERGAEDSIIAFVKVRVTINDSTLRYAFPHLTDHSLGNKLLGRELELRGTYCFGWDSVNNRVVSVQYSIDMLTPLLQLLGSLEDASRVFENAPVTPDYRFVSPQGS</sequence>
<proteinExistence type="predicted"/>
<keyword evidence="1" id="KW-0175">Coiled coil</keyword>
<feature type="coiled-coil region" evidence="1">
    <location>
        <begin position="115"/>
        <end position="149"/>
    </location>
</feature>
<evidence type="ECO:0000256" key="2">
    <source>
        <dbReference type="SAM" id="MobiDB-lite"/>
    </source>
</evidence>
<evidence type="ECO:0000313" key="4">
    <source>
        <dbReference type="Proteomes" id="UP000005238"/>
    </source>
</evidence>
<dbReference type="Proteomes" id="UP000005238">
    <property type="component" value="Unassembled WGS sequence"/>
</dbReference>
<evidence type="ECO:0000313" key="3">
    <source>
        <dbReference type="EnsemblProtists" id="Phyra78494"/>
    </source>
</evidence>